<dbReference type="GO" id="GO:0000064">
    <property type="term" value="F:L-ornithine transmembrane transporter activity"/>
    <property type="evidence" value="ECO:0007669"/>
    <property type="project" value="TreeGrafter"/>
</dbReference>
<keyword evidence="13" id="KW-1185">Reference proteome</keyword>
<accession>A0A1I8PZF9</accession>
<keyword evidence="5" id="KW-0677">Repeat</keyword>
<evidence type="ECO:0000256" key="9">
    <source>
        <dbReference type="PROSITE-ProRule" id="PRU00282"/>
    </source>
</evidence>
<dbReference type="VEuPathDB" id="VectorBase:SCAU012463"/>
<organism evidence="12 13">
    <name type="scientific">Stomoxys calcitrans</name>
    <name type="common">Stable fly</name>
    <name type="synonym">Conops calcitrans</name>
    <dbReference type="NCBI Taxonomy" id="35570"/>
    <lineage>
        <taxon>Eukaryota</taxon>
        <taxon>Metazoa</taxon>
        <taxon>Ecdysozoa</taxon>
        <taxon>Arthropoda</taxon>
        <taxon>Hexapoda</taxon>
        <taxon>Insecta</taxon>
        <taxon>Pterygota</taxon>
        <taxon>Neoptera</taxon>
        <taxon>Endopterygota</taxon>
        <taxon>Diptera</taxon>
        <taxon>Brachycera</taxon>
        <taxon>Muscomorpha</taxon>
        <taxon>Muscoidea</taxon>
        <taxon>Muscidae</taxon>
        <taxon>Stomoxys</taxon>
    </lineage>
</organism>
<evidence type="ECO:0000256" key="10">
    <source>
        <dbReference type="RuleBase" id="RU000488"/>
    </source>
</evidence>
<keyword evidence="3 10" id="KW-0813">Transport</keyword>
<evidence type="ECO:0000313" key="12">
    <source>
        <dbReference type="EnsemblMetazoa" id="SCAU012463-PA"/>
    </source>
</evidence>
<dbReference type="Proteomes" id="UP000095300">
    <property type="component" value="Unassembled WGS sequence"/>
</dbReference>
<evidence type="ECO:0008006" key="14">
    <source>
        <dbReference type="Google" id="ProtNLM"/>
    </source>
</evidence>
<dbReference type="STRING" id="35570.A0A1I8PZF9"/>
<keyword evidence="6 11" id="KW-1133">Transmembrane helix</keyword>
<dbReference type="PANTHER" id="PTHR45624">
    <property type="entry name" value="MITOCHONDRIAL BASIC AMINO ACIDS TRANSPORTER-RELATED"/>
    <property type="match status" value="1"/>
</dbReference>
<sequence length="331" mass="37634">MSTEGQQQHQRQQNQQQQHTLLHGHSMLTQLKQASAGAAAGFFTRTVTQPFDVLKIRFQLQMEPVSEDHPSKYRSMMQASKLIYKEEGLFAFWKGHNAGQLLTMIYTIFQFWSYEQIDLKLRQYEYLDANKNLRHFLSGGVAGCVGTTISMPFDVVRTRVVGQDPNHRSSVIHIFPNIIRTEGFYGLFRGLGTTLIQIGPLIGFNFAFYHKTNDLFLTMAEPPNHHLPVVVHLLTGGVAGVVSKAIVYPLDFIKKRLQLQGFQNARRTFGRNQVCFGIGECIRLTYKDEGILGFYKGMNPTLIKSGLTTALYFSLYDIFKAHFVPEVESDD</sequence>
<evidence type="ECO:0000256" key="7">
    <source>
        <dbReference type="ARBA" id="ARBA00023128"/>
    </source>
</evidence>
<keyword evidence="8 9" id="KW-0472">Membrane</keyword>
<evidence type="ECO:0000256" key="1">
    <source>
        <dbReference type="ARBA" id="ARBA00004225"/>
    </source>
</evidence>
<evidence type="ECO:0000256" key="8">
    <source>
        <dbReference type="ARBA" id="ARBA00023136"/>
    </source>
</evidence>
<dbReference type="Pfam" id="PF00153">
    <property type="entry name" value="Mito_carr"/>
    <property type="match status" value="3"/>
</dbReference>
<reference evidence="12" key="1">
    <citation type="submission" date="2020-05" db="UniProtKB">
        <authorList>
            <consortium name="EnsemblMetazoa"/>
        </authorList>
    </citation>
    <scope>IDENTIFICATION</scope>
    <source>
        <strain evidence="12">USDA</strain>
    </source>
</reference>
<name>A0A1I8PZF9_STOCA</name>
<dbReference type="GO" id="GO:1990575">
    <property type="term" value="P:mitochondrial L-ornithine transmembrane transport"/>
    <property type="evidence" value="ECO:0007669"/>
    <property type="project" value="TreeGrafter"/>
</dbReference>
<dbReference type="PRINTS" id="PR00926">
    <property type="entry name" value="MITOCARRIER"/>
</dbReference>
<feature type="repeat" description="Solcar" evidence="9">
    <location>
        <begin position="130"/>
        <end position="215"/>
    </location>
</feature>
<dbReference type="Gene3D" id="1.50.40.10">
    <property type="entry name" value="Mitochondrial carrier domain"/>
    <property type="match status" value="1"/>
</dbReference>
<feature type="transmembrane region" description="Helical" evidence="11">
    <location>
        <begin position="229"/>
        <end position="250"/>
    </location>
</feature>
<keyword evidence="4 9" id="KW-0812">Transmembrane</keyword>
<feature type="transmembrane region" description="Helical" evidence="11">
    <location>
        <begin position="187"/>
        <end position="209"/>
    </location>
</feature>
<evidence type="ECO:0000256" key="4">
    <source>
        <dbReference type="ARBA" id="ARBA00022692"/>
    </source>
</evidence>
<gene>
    <name evidence="12" type="primary">106090033</name>
</gene>
<evidence type="ECO:0000256" key="6">
    <source>
        <dbReference type="ARBA" id="ARBA00022989"/>
    </source>
</evidence>
<dbReference type="InterPro" id="IPR018108">
    <property type="entry name" value="MCP_transmembrane"/>
</dbReference>
<keyword evidence="7" id="KW-0496">Mitochondrion</keyword>
<proteinExistence type="inferred from homology"/>
<dbReference type="EnsemblMetazoa" id="SCAU012463-RA">
    <property type="protein sequence ID" value="SCAU012463-PA"/>
    <property type="gene ID" value="SCAU012463"/>
</dbReference>
<evidence type="ECO:0000256" key="3">
    <source>
        <dbReference type="ARBA" id="ARBA00022448"/>
    </source>
</evidence>
<dbReference type="GO" id="GO:0031966">
    <property type="term" value="C:mitochondrial membrane"/>
    <property type="evidence" value="ECO:0007669"/>
    <property type="project" value="UniProtKB-SubCell"/>
</dbReference>
<feature type="repeat" description="Solcar" evidence="9">
    <location>
        <begin position="227"/>
        <end position="322"/>
    </location>
</feature>
<comment type="similarity">
    <text evidence="2 10">Belongs to the mitochondrial carrier (TC 2.A.29) family.</text>
</comment>
<dbReference type="OrthoDB" id="18574at2759"/>
<comment type="subcellular location">
    <subcellularLocation>
        <location evidence="1">Mitochondrion membrane</location>
        <topology evidence="1">Multi-pass membrane protein</topology>
    </subcellularLocation>
</comment>
<protein>
    <recommendedName>
        <fullName evidence="14">Mitochondrial thiamine pyrophosphate carrier</fullName>
    </recommendedName>
</protein>
<dbReference type="InterPro" id="IPR002067">
    <property type="entry name" value="MCP"/>
</dbReference>
<evidence type="ECO:0000256" key="11">
    <source>
        <dbReference type="SAM" id="Phobius"/>
    </source>
</evidence>
<dbReference type="InterPro" id="IPR050567">
    <property type="entry name" value="Mitochondrial_Carrier"/>
</dbReference>
<dbReference type="InterPro" id="IPR023395">
    <property type="entry name" value="MCP_dom_sf"/>
</dbReference>
<dbReference type="SUPFAM" id="SSF103506">
    <property type="entry name" value="Mitochondrial carrier"/>
    <property type="match status" value="1"/>
</dbReference>
<dbReference type="PANTHER" id="PTHR45624:SF12">
    <property type="entry name" value="MITOCHONDRIAL ORNITHINE TRANSPORTER 1"/>
    <property type="match status" value="1"/>
</dbReference>
<evidence type="ECO:0000256" key="5">
    <source>
        <dbReference type="ARBA" id="ARBA00022737"/>
    </source>
</evidence>
<dbReference type="AlphaFoldDB" id="A0A1I8PZF9"/>
<dbReference type="PROSITE" id="PS50920">
    <property type="entry name" value="SOLCAR"/>
    <property type="match status" value="3"/>
</dbReference>
<evidence type="ECO:0000256" key="2">
    <source>
        <dbReference type="ARBA" id="ARBA00006375"/>
    </source>
</evidence>
<evidence type="ECO:0000313" key="13">
    <source>
        <dbReference type="Proteomes" id="UP000095300"/>
    </source>
</evidence>
<feature type="repeat" description="Solcar" evidence="9">
    <location>
        <begin position="28"/>
        <end position="120"/>
    </location>
</feature>